<keyword evidence="2" id="KW-1185">Reference proteome</keyword>
<reference evidence="1 2" key="1">
    <citation type="submission" date="2023-11" db="EMBL/GenBank/DDBJ databases">
        <title>MicrobeMod: A computational toolkit for identifying prokaryotic methylation and restriction-modification with nanopore sequencing.</title>
        <authorList>
            <person name="Crits-Christoph A."/>
            <person name="Kang S.C."/>
            <person name="Lee H."/>
            <person name="Ostrov N."/>
        </authorList>
    </citation>
    <scope>NUCLEOTIDE SEQUENCE [LARGE SCALE GENOMIC DNA]</scope>
    <source>
        <strain evidence="1 2">ATCC 49870</strain>
    </source>
</reference>
<accession>A0ABZ0Z0H7</accession>
<dbReference type="RefSeq" id="WP_322522056.1">
    <property type="nucleotide sequence ID" value="NZ_CP140153.1"/>
</dbReference>
<sequence>MYEFTFLTPDRGAGFVKRLEAEGLSVGVARDPMAEEATTISIPDDISDELADRIEGWYEEETQAAEAELFRDGRAEAAISAGVWVTLADGQSSFAPIEPSIMSRMLSVLSSDEVGEFVDRVARAVEHPDDTPACARRED</sequence>
<proteinExistence type="predicted"/>
<evidence type="ECO:0000313" key="1">
    <source>
        <dbReference type="EMBL" id="WQH17074.1"/>
    </source>
</evidence>
<dbReference type="EMBL" id="CP140153">
    <property type="protein sequence ID" value="WQH17074.1"/>
    <property type="molecule type" value="Genomic_DNA"/>
</dbReference>
<organism evidence="1 2">
    <name type="scientific">Guyparkeria halophila</name>
    <dbReference type="NCBI Taxonomy" id="47960"/>
    <lineage>
        <taxon>Bacteria</taxon>
        <taxon>Pseudomonadati</taxon>
        <taxon>Pseudomonadota</taxon>
        <taxon>Gammaproteobacteria</taxon>
        <taxon>Chromatiales</taxon>
        <taxon>Thioalkalibacteraceae</taxon>
        <taxon>Guyparkeria</taxon>
    </lineage>
</organism>
<gene>
    <name evidence="1" type="ORF">SR882_03995</name>
</gene>
<dbReference type="Proteomes" id="UP001327459">
    <property type="component" value="Chromosome"/>
</dbReference>
<protein>
    <submittedName>
        <fullName evidence="1">Uncharacterized protein</fullName>
    </submittedName>
</protein>
<evidence type="ECO:0000313" key="2">
    <source>
        <dbReference type="Proteomes" id="UP001327459"/>
    </source>
</evidence>
<name>A0ABZ0Z0H7_9GAMM</name>